<evidence type="ECO:0000256" key="1">
    <source>
        <dbReference type="SAM" id="Phobius"/>
    </source>
</evidence>
<evidence type="ECO:0000313" key="2">
    <source>
        <dbReference type="EMBL" id="GAG29792.1"/>
    </source>
</evidence>
<accession>X0X2Y7</accession>
<keyword evidence="1" id="KW-0472">Membrane</keyword>
<feature type="transmembrane region" description="Helical" evidence="1">
    <location>
        <begin position="63"/>
        <end position="85"/>
    </location>
</feature>
<dbReference type="AlphaFoldDB" id="X0X2Y7"/>
<dbReference type="EMBL" id="BARS01046472">
    <property type="protein sequence ID" value="GAG29792.1"/>
    <property type="molecule type" value="Genomic_DNA"/>
</dbReference>
<keyword evidence="1" id="KW-0812">Transmembrane</keyword>
<proteinExistence type="predicted"/>
<dbReference type="Gene3D" id="1.20.1280.290">
    <property type="match status" value="1"/>
</dbReference>
<comment type="caution">
    <text evidence="2">The sequence shown here is derived from an EMBL/GenBank/DDBJ whole genome shotgun (WGS) entry which is preliminary data.</text>
</comment>
<sequence>MVKTKWDWMAYAAIGIGQVAFIYEMIDIVNSEDSTKFTWPFVLLGIVTSSLGLIYGFKNKLTPLIITGVIDAVLSIVMLSLKICFDKKCAN</sequence>
<name>X0X2Y7_9ZZZZ</name>
<keyword evidence="1" id="KW-1133">Transmembrane helix</keyword>
<feature type="transmembrane region" description="Helical" evidence="1">
    <location>
        <begin position="38"/>
        <end position="57"/>
    </location>
</feature>
<organism evidence="2">
    <name type="scientific">marine sediment metagenome</name>
    <dbReference type="NCBI Taxonomy" id="412755"/>
    <lineage>
        <taxon>unclassified sequences</taxon>
        <taxon>metagenomes</taxon>
        <taxon>ecological metagenomes</taxon>
    </lineage>
</organism>
<feature type="transmembrane region" description="Helical" evidence="1">
    <location>
        <begin position="6"/>
        <end position="26"/>
    </location>
</feature>
<reference evidence="2" key="1">
    <citation type="journal article" date="2014" name="Front. Microbiol.">
        <title>High frequency of phylogenetically diverse reductive dehalogenase-homologous genes in deep subseafloor sedimentary metagenomes.</title>
        <authorList>
            <person name="Kawai M."/>
            <person name="Futagami T."/>
            <person name="Toyoda A."/>
            <person name="Takaki Y."/>
            <person name="Nishi S."/>
            <person name="Hori S."/>
            <person name="Arai W."/>
            <person name="Tsubouchi T."/>
            <person name="Morono Y."/>
            <person name="Uchiyama I."/>
            <person name="Ito T."/>
            <person name="Fujiyama A."/>
            <person name="Inagaki F."/>
            <person name="Takami H."/>
        </authorList>
    </citation>
    <scope>NUCLEOTIDE SEQUENCE</scope>
    <source>
        <strain evidence="2">Expedition CK06-06</strain>
    </source>
</reference>
<gene>
    <name evidence="2" type="ORF">S01H1_69955</name>
</gene>
<protein>
    <submittedName>
        <fullName evidence="2">Uncharacterized protein</fullName>
    </submittedName>
</protein>